<protein>
    <submittedName>
        <fullName evidence="1">Uncharacterized protein</fullName>
    </submittedName>
</protein>
<comment type="caution">
    <text evidence="1">The sequence shown here is derived from an EMBL/GenBank/DDBJ whole genome shotgun (WGS) entry which is preliminary data.</text>
</comment>
<proteinExistence type="predicted"/>
<evidence type="ECO:0000313" key="1">
    <source>
        <dbReference type="EMBL" id="KAA0692402.1"/>
    </source>
</evidence>
<dbReference type="Proteomes" id="UP000463138">
    <property type="component" value="Unassembled WGS sequence"/>
</dbReference>
<dbReference type="RefSeq" id="WP_149333674.1">
    <property type="nucleotide sequence ID" value="NZ_QOVF01000006.1"/>
</dbReference>
<evidence type="ECO:0000313" key="2">
    <source>
        <dbReference type="Proteomes" id="UP000463138"/>
    </source>
</evidence>
<dbReference type="EMBL" id="QOVF01000006">
    <property type="protein sequence ID" value="KAA0692402.1"/>
    <property type="molecule type" value="Genomic_DNA"/>
</dbReference>
<gene>
    <name evidence="1" type="ORF">DT594_15695</name>
</gene>
<organism evidence="1 2">
    <name type="scientific">Halopseudomonas laoshanensis</name>
    <dbReference type="NCBI Taxonomy" id="2268758"/>
    <lineage>
        <taxon>Bacteria</taxon>
        <taxon>Pseudomonadati</taxon>
        <taxon>Pseudomonadota</taxon>
        <taxon>Gammaproteobacteria</taxon>
        <taxon>Pseudomonadales</taxon>
        <taxon>Pseudomonadaceae</taxon>
        <taxon>Halopseudomonas</taxon>
    </lineage>
</organism>
<dbReference type="AlphaFoldDB" id="A0A7V7GQE0"/>
<sequence>MLISRLLRRQPVTRNFAQLDTQGNCVSLWVLENTPDSGRWVQVSEFNPLWLGQPLPKHASVSSGNAPSVLQPLLSNPQALLAPAALSTSA</sequence>
<accession>A0A7V7GQE0</accession>
<keyword evidence="2" id="KW-1185">Reference proteome</keyword>
<reference evidence="1 2" key="1">
    <citation type="submission" date="2018-07" db="EMBL/GenBank/DDBJ databases">
        <title>Pseudomonas laoshanensis sp. nov., isolated from soil.</title>
        <authorList>
            <person name="Sun J."/>
            <person name="Yu L."/>
            <person name="Wang M."/>
            <person name="Zhang C."/>
        </authorList>
    </citation>
    <scope>NUCLEOTIDE SEQUENCE [LARGE SCALE GENOMIC DNA]</scope>
    <source>
        <strain evidence="1 2">Y22</strain>
    </source>
</reference>
<dbReference type="OrthoDB" id="6910208at2"/>
<name>A0A7V7GQE0_9GAMM</name>